<evidence type="ECO:0000256" key="2">
    <source>
        <dbReference type="SAM" id="SignalP"/>
    </source>
</evidence>
<dbReference type="Proteomes" id="UP000485058">
    <property type="component" value="Unassembled WGS sequence"/>
</dbReference>
<dbReference type="AlphaFoldDB" id="A0A699ZZQ5"/>
<name>A0A699ZZQ5_HAELA</name>
<dbReference type="EMBL" id="BLLF01003282">
    <property type="protein sequence ID" value="GFH26900.1"/>
    <property type="molecule type" value="Genomic_DNA"/>
</dbReference>
<feature type="compositionally biased region" description="Polar residues" evidence="1">
    <location>
        <begin position="42"/>
        <end position="82"/>
    </location>
</feature>
<evidence type="ECO:0000313" key="4">
    <source>
        <dbReference type="Proteomes" id="UP000485058"/>
    </source>
</evidence>
<accession>A0A699ZZQ5</accession>
<evidence type="ECO:0000313" key="3">
    <source>
        <dbReference type="EMBL" id="GFH26900.1"/>
    </source>
</evidence>
<protein>
    <submittedName>
        <fullName evidence="3">Uncharacterized protein</fullName>
    </submittedName>
</protein>
<feature type="chain" id="PRO_5025333464" evidence="2">
    <location>
        <begin position="20"/>
        <end position="92"/>
    </location>
</feature>
<proteinExistence type="predicted"/>
<feature type="region of interest" description="Disordered" evidence="1">
    <location>
        <begin position="28"/>
        <end position="92"/>
    </location>
</feature>
<evidence type="ECO:0000256" key="1">
    <source>
        <dbReference type="SAM" id="MobiDB-lite"/>
    </source>
</evidence>
<keyword evidence="2" id="KW-0732">Signal</keyword>
<feature type="signal peptide" evidence="2">
    <location>
        <begin position="1"/>
        <end position="19"/>
    </location>
</feature>
<sequence>MATPRAAVAALCLLAFVLATSLPAACAKDDKNSTMKGMSPMGSGNKTMSPNWSGDKTMSGNKTMSPNWSGDKTMSGNKTMSATKPVVKSVGP</sequence>
<gene>
    <name evidence="3" type="ORF">HaLaN_25130</name>
</gene>
<reference evidence="3 4" key="1">
    <citation type="submission" date="2020-02" db="EMBL/GenBank/DDBJ databases">
        <title>Draft genome sequence of Haematococcus lacustris strain NIES-144.</title>
        <authorList>
            <person name="Morimoto D."/>
            <person name="Nakagawa S."/>
            <person name="Yoshida T."/>
            <person name="Sawayama S."/>
        </authorList>
    </citation>
    <scope>NUCLEOTIDE SEQUENCE [LARGE SCALE GENOMIC DNA]</scope>
    <source>
        <strain evidence="3 4">NIES-144</strain>
    </source>
</reference>
<comment type="caution">
    <text evidence="3">The sequence shown here is derived from an EMBL/GenBank/DDBJ whole genome shotgun (WGS) entry which is preliminary data.</text>
</comment>
<keyword evidence="4" id="KW-1185">Reference proteome</keyword>
<organism evidence="3 4">
    <name type="scientific">Haematococcus lacustris</name>
    <name type="common">Green alga</name>
    <name type="synonym">Haematococcus pluvialis</name>
    <dbReference type="NCBI Taxonomy" id="44745"/>
    <lineage>
        <taxon>Eukaryota</taxon>
        <taxon>Viridiplantae</taxon>
        <taxon>Chlorophyta</taxon>
        <taxon>core chlorophytes</taxon>
        <taxon>Chlorophyceae</taxon>
        <taxon>CS clade</taxon>
        <taxon>Chlamydomonadales</taxon>
        <taxon>Haematococcaceae</taxon>
        <taxon>Haematococcus</taxon>
    </lineage>
</organism>